<evidence type="ECO:0000259" key="1">
    <source>
        <dbReference type="Pfam" id="PF13358"/>
    </source>
</evidence>
<protein>
    <recommendedName>
        <fullName evidence="1">Tc1-like transposase DDE domain-containing protein</fullName>
    </recommendedName>
</protein>
<reference evidence="2 3" key="1">
    <citation type="journal article" date="2019" name="Fungal Biol. Biotechnol.">
        <title>Draft genome sequence of fastidious pathogen Ceratobasidium theobromae, which causes vascular-streak dieback in Theobroma cacao.</title>
        <authorList>
            <person name="Ali S.S."/>
            <person name="Asman A."/>
            <person name="Shao J."/>
            <person name="Firmansyah A.P."/>
            <person name="Susilo A.W."/>
            <person name="Rosmana A."/>
            <person name="McMahon P."/>
            <person name="Junaid M."/>
            <person name="Guest D."/>
            <person name="Kheng T.Y."/>
            <person name="Meinhardt L.W."/>
            <person name="Bailey B.A."/>
        </authorList>
    </citation>
    <scope>NUCLEOTIDE SEQUENCE [LARGE SCALE GENOMIC DNA]</scope>
    <source>
        <strain evidence="2 3">CT2</strain>
    </source>
</reference>
<dbReference type="AlphaFoldDB" id="A0A5N5QD30"/>
<evidence type="ECO:0000313" key="2">
    <source>
        <dbReference type="EMBL" id="KAB5589655.1"/>
    </source>
</evidence>
<evidence type="ECO:0000313" key="3">
    <source>
        <dbReference type="Proteomes" id="UP000383932"/>
    </source>
</evidence>
<feature type="domain" description="Tc1-like transposase DDE" evidence="1">
    <location>
        <begin position="184"/>
        <end position="227"/>
    </location>
</feature>
<keyword evidence="3" id="KW-1185">Reference proteome</keyword>
<dbReference type="InterPro" id="IPR036397">
    <property type="entry name" value="RNaseH_sf"/>
</dbReference>
<dbReference type="EMBL" id="SSOP01000244">
    <property type="protein sequence ID" value="KAB5589655.1"/>
    <property type="molecule type" value="Genomic_DNA"/>
</dbReference>
<proteinExistence type="predicted"/>
<dbReference type="InterPro" id="IPR038717">
    <property type="entry name" value="Tc1-like_DDE_dom"/>
</dbReference>
<accession>A0A5N5QD30</accession>
<dbReference type="OrthoDB" id="6511194at2759"/>
<dbReference type="GO" id="GO:0003676">
    <property type="term" value="F:nucleic acid binding"/>
    <property type="evidence" value="ECO:0007669"/>
    <property type="project" value="InterPro"/>
</dbReference>
<dbReference type="Pfam" id="PF13358">
    <property type="entry name" value="DDE_3"/>
    <property type="match status" value="1"/>
</dbReference>
<name>A0A5N5QD30_9AGAM</name>
<dbReference type="PANTHER" id="PTHR35871:SF1">
    <property type="entry name" value="CXC1-LIKE CYSTEINE CLUSTER ASSOCIATED WITH KDZ TRANSPOSASES DOMAIN-CONTAINING PROTEIN"/>
    <property type="match status" value="1"/>
</dbReference>
<sequence length="296" mass="33262">MVFTNPTSDAQVIFRAGKNQDGWFGTVDVVKQLSHAMSIIKRQYPNEDHMFIFNNATIHTKLPETTPNVSKMTLGPSQKVKGEEIRPSGQKIKVDYAPAVLPNGTIQYLYYPLDHPIEKLWGAFKGIAQILEERGVQDARKLKLVCPAGDSQKGQGCQPTATNCCARRAMMNQPDFLTQKSILQIQAKAEGFSVFYLPKYHCELNPIEQCWGAAKRVYRDSPASSTEADLRRNMLIALESVKLETIRRFAARSQRFVHAYHHGLTGSQAAWAAKQYHGHRLIPQSILEAMDECPFG</sequence>
<dbReference type="Proteomes" id="UP000383932">
    <property type="component" value="Unassembled WGS sequence"/>
</dbReference>
<gene>
    <name evidence="2" type="ORF">CTheo_6910</name>
</gene>
<comment type="caution">
    <text evidence="2">The sequence shown here is derived from an EMBL/GenBank/DDBJ whole genome shotgun (WGS) entry which is preliminary data.</text>
</comment>
<dbReference type="Gene3D" id="3.30.420.10">
    <property type="entry name" value="Ribonuclease H-like superfamily/Ribonuclease H"/>
    <property type="match status" value="1"/>
</dbReference>
<organism evidence="2 3">
    <name type="scientific">Ceratobasidium theobromae</name>
    <dbReference type="NCBI Taxonomy" id="1582974"/>
    <lineage>
        <taxon>Eukaryota</taxon>
        <taxon>Fungi</taxon>
        <taxon>Dikarya</taxon>
        <taxon>Basidiomycota</taxon>
        <taxon>Agaricomycotina</taxon>
        <taxon>Agaricomycetes</taxon>
        <taxon>Cantharellales</taxon>
        <taxon>Ceratobasidiaceae</taxon>
        <taxon>Ceratobasidium</taxon>
    </lineage>
</organism>
<dbReference type="PANTHER" id="PTHR35871">
    <property type="entry name" value="EXPRESSED PROTEIN"/>
    <property type="match status" value="1"/>
</dbReference>